<sequence>MKMKILFMTLVLALMLMSGSALKCYQCSMRKDGKCHYEIETCKDNKSTCFSGERFSQICLNLITFKRCMPASLCYHLLKRKDYRDVKCCVTNFCN</sequence>
<reference evidence="3" key="1">
    <citation type="submission" date="2023-08" db="EMBL/GenBank/DDBJ databases">
        <title>Pelteobagrus vachellii genome.</title>
        <authorList>
            <person name="Liu H."/>
        </authorList>
    </citation>
    <scope>NUCLEOTIDE SEQUENCE</scope>
    <source>
        <strain evidence="3">PRFRI_2022a</strain>
        <tissue evidence="3">Muscle</tissue>
    </source>
</reference>
<dbReference type="InterPro" id="IPR035076">
    <property type="entry name" value="Toxin/TOLIP"/>
</dbReference>
<evidence type="ECO:0000313" key="4">
    <source>
        <dbReference type="Proteomes" id="UP001187315"/>
    </source>
</evidence>
<dbReference type="SUPFAM" id="SSF57302">
    <property type="entry name" value="Snake toxin-like"/>
    <property type="match status" value="1"/>
</dbReference>
<comment type="caution">
    <text evidence="3">The sequence shown here is derived from an EMBL/GenBank/DDBJ whole genome shotgun (WGS) entry which is preliminary data.</text>
</comment>
<dbReference type="Gene3D" id="2.10.60.10">
    <property type="entry name" value="CD59"/>
    <property type="match status" value="1"/>
</dbReference>
<evidence type="ECO:0000313" key="3">
    <source>
        <dbReference type="EMBL" id="KAK2857553.1"/>
    </source>
</evidence>
<protein>
    <recommendedName>
        <fullName evidence="2">Snake toxin/toxin-like domain-containing protein</fullName>
    </recommendedName>
</protein>
<dbReference type="Proteomes" id="UP001187315">
    <property type="component" value="Unassembled WGS sequence"/>
</dbReference>
<feature type="chain" id="PRO_5041689077" description="Snake toxin/toxin-like domain-containing protein" evidence="1">
    <location>
        <begin position="22"/>
        <end position="95"/>
    </location>
</feature>
<feature type="domain" description="Snake toxin/toxin-like" evidence="2">
    <location>
        <begin position="22"/>
        <end position="95"/>
    </location>
</feature>
<dbReference type="Pfam" id="PF00087">
    <property type="entry name" value="Toxin_TOLIP"/>
    <property type="match status" value="1"/>
</dbReference>
<feature type="signal peptide" evidence="1">
    <location>
        <begin position="1"/>
        <end position="21"/>
    </location>
</feature>
<evidence type="ECO:0000259" key="2">
    <source>
        <dbReference type="Pfam" id="PF00087"/>
    </source>
</evidence>
<accession>A0AA88NKS8</accession>
<gene>
    <name evidence="3" type="ORF">Q7C36_005472</name>
</gene>
<proteinExistence type="predicted"/>
<keyword evidence="4" id="KW-1185">Reference proteome</keyword>
<name>A0AA88NKS8_TACVA</name>
<dbReference type="EMBL" id="JAVHJS010000005">
    <property type="protein sequence ID" value="KAK2857553.1"/>
    <property type="molecule type" value="Genomic_DNA"/>
</dbReference>
<keyword evidence="1" id="KW-0732">Signal</keyword>
<dbReference type="InterPro" id="IPR045860">
    <property type="entry name" value="Snake_toxin-like_sf"/>
</dbReference>
<evidence type="ECO:0000256" key="1">
    <source>
        <dbReference type="SAM" id="SignalP"/>
    </source>
</evidence>
<dbReference type="AlphaFoldDB" id="A0AA88NKS8"/>
<organism evidence="3 4">
    <name type="scientific">Tachysurus vachellii</name>
    <name type="common">Darkbarbel catfish</name>
    <name type="synonym">Pelteobagrus vachellii</name>
    <dbReference type="NCBI Taxonomy" id="175792"/>
    <lineage>
        <taxon>Eukaryota</taxon>
        <taxon>Metazoa</taxon>
        <taxon>Chordata</taxon>
        <taxon>Craniata</taxon>
        <taxon>Vertebrata</taxon>
        <taxon>Euteleostomi</taxon>
        <taxon>Actinopterygii</taxon>
        <taxon>Neopterygii</taxon>
        <taxon>Teleostei</taxon>
        <taxon>Ostariophysi</taxon>
        <taxon>Siluriformes</taxon>
        <taxon>Bagridae</taxon>
        <taxon>Tachysurus</taxon>
    </lineage>
</organism>